<dbReference type="Pfam" id="PF20231">
    <property type="entry name" value="DUF6589"/>
    <property type="match status" value="1"/>
</dbReference>
<dbReference type="InterPro" id="IPR046496">
    <property type="entry name" value="DUF6589"/>
</dbReference>
<evidence type="ECO:0000313" key="4">
    <source>
        <dbReference type="EMBL" id="CAH3180601.1"/>
    </source>
</evidence>
<dbReference type="Proteomes" id="UP001159427">
    <property type="component" value="Unassembled WGS sequence"/>
</dbReference>
<reference evidence="4 5" key="1">
    <citation type="submission" date="2022-05" db="EMBL/GenBank/DDBJ databases">
        <authorList>
            <consortium name="Genoscope - CEA"/>
            <person name="William W."/>
        </authorList>
    </citation>
    <scope>NUCLEOTIDE SEQUENCE [LARGE SCALE GENOMIC DNA]</scope>
</reference>
<evidence type="ECO:0000313" key="5">
    <source>
        <dbReference type="Proteomes" id="UP001159427"/>
    </source>
</evidence>
<organism evidence="4 5">
    <name type="scientific">Porites evermanni</name>
    <dbReference type="NCBI Taxonomy" id="104178"/>
    <lineage>
        <taxon>Eukaryota</taxon>
        <taxon>Metazoa</taxon>
        <taxon>Cnidaria</taxon>
        <taxon>Anthozoa</taxon>
        <taxon>Hexacorallia</taxon>
        <taxon>Scleractinia</taxon>
        <taxon>Fungiina</taxon>
        <taxon>Poritidae</taxon>
        <taxon>Porites</taxon>
    </lineage>
</organism>
<dbReference type="EMBL" id="CALNXI010001969">
    <property type="protein sequence ID" value="CAH3180601.1"/>
    <property type="molecule type" value="Genomic_DNA"/>
</dbReference>
<keyword evidence="5" id="KW-1185">Reference proteome</keyword>
<evidence type="ECO:0000313" key="3">
    <source>
        <dbReference type="EMBL" id="CAH3169984.1"/>
    </source>
</evidence>
<name>A0ABN8RS57_9CNID</name>
<protein>
    <recommendedName>
        <fullName evidence="2">DUF6589 domain-containing protein</fullName>
    </recommendedName>
</protein>
<dbReference type="EMBL" id="CALNXI010001469">
    <property type="protein sequence ID" value="CAH3169984.1"/>
    <property type="molecule type" value="Genomic_DNA"/>
</dbReference>
<gene>
    <name evidence="3" type="ORF">PEVE_00007064</name>
    <name evidence="4" type="ORF">PEVE_00013015</name>
</gene>
<sequence>YQDLKNFSWDSIILELYERAPDVLDFLVTVALPKATKKCEEKYVPAICEGYGVLMNVRWQELSLIQKINTILLGVGHTTARTFQRLNKVGITQTRESYRLIMDDIGADLKNTIANQLSAGRQFRVCFDNMDFRVLVNIILKNHQNSDKHWIAHYLTFDRVSCQGLDNDKPLVSDSRAFDNINYLLSKDELETLRNNFIVLVARVLLEFFDFMKPFVKAVPAHIKHRYSGSMKEKSTIVALPVVPFNQSKLADVCQYLDYLQDFLSSLPLSEEEGTTNTRPDMKVPLAGDLLGRERVTGAKRVRMGCDLPEERYDNIVETPALWHAKQAFLKFVWEELYKPTAVCGREVGTLYHLRQCFKLINVPSDVRKNYASCEMLMLSATKSYLCSAFLTWAEIKTTKETPSYVKETMKTDASTSADEHWQFLQGYLGKFVDEFVLTKFDIERKWEEENERKRKEREAEQVTRSELLHVAPARSENLFPPGQVVAILGRQTNEYKVLGIGKVVQVASSTATGLSPSDLIPVQIFHVEACATNTLSQGQNLLWPKLLLARYNPSSTQPNTPQESTSSELKSNISSIPPDEVEDGLLNYGLQVIQLGVFLMQLNDTEAEGDGERSIMNWKMLMLYYRCRSRGMKYAYEAMRFITCVRALYTEKMSHRIIHGQFVNPKGGDGKNYANDLKMEHIICDNKVVLGDLKANKTLTAVQRNSQAAYGVKTEFCNQYDRQCNIPPELSKHTHACTTDDVRDMLAVIHRGEPFKHLPGRMLNSFPDIKKTPLEKLDVSLLHSWLTRHKRKLFADMNCADDETDMEESASLSSENEDSDEEQ</sequence>
<accession>A0ABN8RS57</accession>
<proteinExistence type="predicted"/>
<feature type="non-terminal residue" evidence="4">
    <location>
        <position position="1"/>
    </location>
</feature>
<feature type="domain" description="DUF6589" evidence="2">
    <location>
        <begin position="183"/>
        <end position="733"/>
    </location>
</feature>
<comment type="caution">
    <text evidence="4">The sequence shown here is derived from an EMBL/GenBank/DDBJ whole genome shotgun (WGS) entry which is preliminary data.</text>
</comment>
<feature type="region of interest" description="Disordered" evidence="1">
    <location>
        <begin position="554"/>
        <end position="574"/>
    </location>
</feature>
<feature type="region of interest" description="Disordered" evidence="1">
    <location>
        <begin position="801"/>
        <end position="824"/>
    </location>
</feature>
<evidence type="ECO:0000256" key="1">
    <source>
        <dbReference type="SAM" id="MobiDB-lite"/>
    </source>
</evidence>
<evidence type="ECO:0000259" key="2">
    <source>
        <dbReference type="Pfam" id="PF20231"/>
    </source>
</evidence>